<name>W7AIM7_9APIC</name>
<dbReference type="EMBL" id="KI965461">
    <property type="protein sequence ID" value="EUD68879.1"/>
    <property type="molecule type" value="Genomic_DNA"/>
</dbReference>
<organism evidence="2 3">
    <name type="scientific">Plasmodium inui San Antonio 1</name>
    <dbReference type="NCBI Taxonomy" id="1237626"/>
    <lineage>
        <taxon>Eukaryota</taxon>
        <taxon>Sar</taxon>
        <taxon>Alveolata</taxon>
        <taxon>Apicomplexa</taxon>
        <taxon>Aconoidasida</taxon>
        <taxon>Haemosporida</taxon>
        <taxon>Plasmodiidae</taxon>
        <taxon>Plasmodium</taxon>
        <taxon>Plasmodium (Plasmodium)</taxon>
    </lineage>
</organism>
<dbReference type="Proteomes" id="UP000030640">
    <property type="component" value="Unassembled WGS sequence"/>
</dbReference>
<dbReference type="GeneID" id="20035841"/>
<evidence type="ECO:0000313" key="3">
    <source>
        <dbReference type="Proteomes" id="UP000030640"/>
    </source>
</evidence>
<dbReference type="VEuPathDB" id="PlasmoDB:C922_00567"/>
<proteinExistence type="predicted"/>
<keyword evidence="3" id="KW-1185">Reference proteome</keyword>
<dbReference type="OrthoDB" id="378228at2759"/>
<feature type="compositionally biased region" description="Basic and acidic residues" evidence="1">
    <location>
        <begin position="50"/>
        <end position="80"/>
    </location>
</feature>
<reference evidence="2 3" key="1">
    <citation type="submission" date="2013-02" db="EMBL/GenBank/DDBJ databases">
        <title>The Genome Sequence of Plasmodium inui San Antonio 1.</title>
        <authorList>
            <consortium name="The Broad Institute Genome Sequencing Platform"/>
            <consortium name="The Broad Institute Genome Sequencing Center for Infectious Disease"/>
            <person name="Neafsey D."/>
            <person name="Cheeseman I."/>
            <person name="Volkman S."/>
            <person name="Adams J."/>
            <person name="Walker B."/>
            <person name="Young S.K."/>
            <person name="Zeng Q."/>
            <person name="Gargeya S."/>
            <person name="Fitzgerald M."/>
            <person name="Haas B."/>
            <person name="Abouelleil A."/>
            <person name="Alvarado L."/>
            <person name="Arachchi H.M."/>
            <person name="Berlin A.M."/>
            <person name="Chapman S.B."/>
            <person name="Dewar J."/>
            <person name="Goldberg J."/>
            <person name="Griggs A."/>
            <person name="Gujja S."/>
            <person name="Hansen M."/>
            <person name="Howarth C."/>
            <person name="Imamovic A."/>
            <person name="Larimer J."/>
            <person name="McCowan C."/>
            <person name="Murphy C."/>
            <person name="Neiman D."/>
            <person name="Pearson M."/>
            <person name="Priest M."/>
            <person name="Roberts A."/>
            <person name="Saif S."/>
            <person name="Shea T."/>
            <person name="Sisk P."/>
            <person name="Sykes S."/>
            <person name="Wortman J."/>
            <person name="Nusbaum C."/>
            <person name="Birren B."/>
        </authorList>
    </citation>
    <scope>NUCLEOTIDE SEQUENCE [LARGE SCALE GENOMIC DNA]</scope>
    <source>
        <strain evidence="2 3">San Antonio 1</strain>
    </source>
</reference>
<dbReference type="AlphaFoldDB" id="W7AIM7"/>
<feature type="region of interest" description="Disordered" evidence="1">
    <location>
        <begin position="147"/>
        <end position="208"/>
    </location>
</feature>
<protein>
    <submittedName>
        <fullName evidence="2">Uncharacterized protein</fullName>
    </submittedName>
</protein>
<accession>W7AIM7</accession>
<feature type="region of interest" description="Disordered" evidence="1">
    <location>
        <begin position="700"/>
        <end position="740"/>
    </location>
</feature>
<feature type="compositionally biased region" description="Basic and acidic residues" evidence="1">
    <location>
        <begin position="172"/>
        <end position="183"/>
    </location>
</feature>
<evidence type="ECO:0000256" key="1">
    <source>
        <dbReference type="SAM" id="MobiDB-lite"/>
    </source>
</evidence>
<feature type="compositionally biased region" description="Polar residues" evidence="1">
    <location>
        <begin position="723"/>
        <end position="740"/>
    </location>
</feature>
<feature type="compositionally biased region" description="Polar residues" evidence="1">
    <location>
        <begin position="35"/>
        <end position="46"/>
    </location>
</feature>
<sequence>MRGNSESRMSKEMTSGINPYGERKKESRSFGDLSDNYNFLQSNDSIGDSFEEREKRKKMREDEYNKIMESSEEKSDFFNDDKNCYSYSDRSENSQSQVRKAKPVGSAYPLHGVTHSPNTYKSGRSNHVLTLTSRNLEENILRNLEDDSSYDGKFGSDMDRGKSVRYSRRKSVTSEKSCEEGHFRHQKSSLKSGGSSRRFEKCPSGGKVKFDKSDSADWLHRTEYKMAQMGNTRKTGLWFIDTMNEMLDRLCDGNEKEGHTNDAAVVNSSSNAIHLNYPPLGINTILRWPEYLKLHSIISGIHIFPIYEGIRSVFIKYHRKKMERKNKKAGKSATVLSLPTFPHKNGRDRCIPKAYSNLPNLNVPTDSEVTAHAQYAGNRFHAKNGDSIHDDDYDDFLFSNLPYLIQKMRNKYNQFCEHVGETIENMDRENYTFKQYCFALSKMFTQNLINMIPFSKFPGLLSHMTNSVQKCIRHNQNEESMTETDFINTYNLQYSNSKMGTAYSLPMELGTSMSNLGSTIPMNCMGQTKNPFSNSNAPFACKGGGSHIFTRGRSINVNEQQKRHSLSQNFHGTQRESTIFPAGTLEERRNYLTGNFNTLPKYIKTCANNRKKLSNSLRPADLIKMASVKNNALINLATLRKCKSSSATSTRQEVVPTREELVPTSQEIVPTREEVVPTSEVVPTTEVVPKVNTEAGVEEEADAADKHLDNSQKNSSDELGESFNATASENYCTAKSMPLN</sequence>
<evidence type="ECO:0000313" key="2">
    <source>
        <dbReference type="EMBL" id="EUD68879.1"/>
    </source>
</evidence>
<gene>
    <name evidence="2" type="ORF">C922_00567</name>
</gene>
<feature type="compositionally biased region" description="Polar residues" evidence="1">
    <location>
        <begin position="1"/>
        <end position="17"/>
    </location>
</feature>
<dbReference type="RefSeq" id="XP_008814405.1">
    <property type="nucleotide sequence ID" value="XM_008816183.1"/>
</dbReference>
<feature type="region of interest" description="Disordered" evidence="1">
    <location>
        <begin position="1"/>
        <end position="80"/>
    </location>
</feature>